<proteinExistence type="predicted"/>
<dbReference type="Proteomes" id="UP000631181">
    <property type="component" value="Unassembled WGS sequence"/>
</dbReference>
<dbReference type="EMBL" id="WIWV01000067">
    <property type="protein sequence ID" value="KAF7715116.1"/>
    <property type="molecule type" value="Genomic_DNA"/>
</dbReference>
<accession>A0A8J8W0A2</accession>
<gene>
    <name evidence="2" type="ORF">PECM_007385</name>
</gene>
<keyword evidence="3" id="KW-1185">Reference proteome</keyword>
<evidence type="ECO:0000256" key="1">
    <source>
        <dbReference type="SAM" id="MobiDB-lite"/>
    </source>
</evidence>
<feature type="compositionally biased region" description="Polar residues" evidence="1">
    <location>
        <begin position="95"/>
        <end position="136"/>
    </location>
</feature>
<organism evidence="2 3">
    <name type="scientific">Penicillium ucsense</name>
    <dbReference type="NCBI Taxonomy" id="2839758"/>
    <lineage>
        <taxon>Eukaryota</taxon>
        <taxon>Fungi</taxon>
        <taxon>Dikarya</taxon>
        <taxon>Ascomycota</taxon>
        <taxon>Pezizomycotina</taxon>
        <taxon>Eurotiomycetes</taxon>
        <taxon>Eurotiomycetidae</taxon>
        <taxon>Eurotiales</taxon>
        <taxon>Aspergillaceae</taxon>
        <taxon>Penicillium</taxon>
    </lineage>
</organism>
<feature type="region of interest" description="Disordered" evidence="1">
    <location>
        <begin position="91"/>
        <end position="137"/>
    </location>
</feature>
<protein>
    <submittedName>
        <fullName evidence="2">Uncharacterized protein</fullName>
    </submittedName>
</protein>
<name>A0A8J8W0A2_9EURO</name>
<reference evidence="2" key="1">
    <citation type="journal article" date="2020" name="Front. Microbiol.">
        <title>Gene regulatory networks of Penicillium echinulatum 2HH and Penicillium oxalicum 114-2 inferred by a computational biology approach.</title>
        <authorList>
            <person name="Lenz A.R."/>
            <person name="Galan-Vasquez E."/>
            <person name="Balbinot E."/>
            <person name="De Abreu F.P."/>
            <person name="De Oliveira N.S."/>
            <person name="Da Rosa L.O."/>
            <person name="De Avila E Silva S."/>
            <person name="Camassola M."/>
            <person name="Dillon A.J.P."/>
            <person name="Perez-Rueda E."/>
        </authorList>
    </citation>
    <scope>NUCLEOTIDE SEQUENCE</scope>
    <source>
        <strain evidence="2">S1M29</strain>
    </source>
</reference>
<evidence type="ECO:0000313" key="2">
    <source>
        <dbReference type="EMBL" id="KAF7715116.1"/>
    </source>
</evidence>
<evidence type="ECO:0000313" key="3">
    <source>
        <dbReference type="Proteomes" id="UP000631181"/>
    </source>
</evidence>
<dbReference type="AlphaFoldDB" id="A0A8J8W0A2"/>
<dbReference type="OrthoDB" id="4149149at2759"/>
<sequence>MMATKADPDVRADVDLMVLDYLATLAIGRVLTAAENPTKTPRLKEEVDWQVRTVKVFHANMMTACEDIAMSSDLEIKLQILEFVNEFWNHPGPPKSSSRNTESNSNQDPSKTSAQAMDQNTSDDFKRSSTNPQSRQLPLGIIGHDFLELCDRASAKVSPTRWFDLGARFVVQSELEDYPICHDGMSSRAAELFQWLPRNPDLRPKWVAMQGQYVLRGNIHELEDGDERNSMWEQLKDENPFDGFKSMVIAFVDDLMDTLDPPVLLQLECGKLGGLTEAETRELKERIGMR</sequence>
<comment type="caution">
    <text evidence="2">The sequence shown here is derived from an EMBL/GenBank/DDBJ whole genome shotgun (WGS) entry which is preliminary data.</text>
</comment>